<dbReference type="FunFam" id="2.20.100.10:FF:000007">
    <property type="entry name" value="Thrombospondin 1"/>
    <property type="match status" value="2"/>
</dbReference>
<feature type="compositionally biased region" description="Pro residues" evidence="7">
    <location>
        <begin position="356"/>
        <end position="438"/>
    </location>
</feature>
<dbReference type="InterPro" id="IPR036383">
    <property type="entry name" value="TSP1_rpt_sf"/>
</dbReference>
<protein>
    <submittedName>
        <fullName evidence="8">Uncharacterized protein</fullName>
    </submittedName>
</protein>
<dbReference type="OrthoDB" id="446173at2759"/>
<dbReference type="InterPro" id="IPR000884">
    <property type="entry name" value="TSP1_rpt"/>
</dbReference>
<gene>
    <name evidence="8" type="ORF">PACLA_8A040687</name>
</gene>
<name>A0A6S7KEX4_PARCT</name>
<evidence type="ECO:0000313" key="8">
    <source>
        <dbReference type="EMBL" id="CAB4026763.1"/>
    </source>
</evidence>
<evidence type="ECO:0000256" key="6">
    <source>
        <dbReference type="ARBA" id="ARBA00023157"/>
    </source>
</evidence>
<sequence length="1225" mass="131965">MGPNFQGCGVKRPSVPKAKDICASLVIKQVWSNELSNSYNRNFQRFAKSLKKAITKIYSVGKDFDRVNVNGFDLELIKLSVTLDQYEMIVTGPLEGTDEQFRTAWLLSLRSKSHDEKTLAGKDVFPDSLMLTGIPENANGYVSGHRVQNGCGLAGSFIGGSITVDGSRFHPKPTQAVTVALWVKFSTVEGEQTLFTTSRQGSYKSNYYLASKSGKITWCHKNEQDENLFEITSERAVVAGQWAHVAATYDSSKGEAVVFVNSKEIKKVKAKGKLTQDWTGRTEIGSCNGHYPFHGSLDDFVIYTIALDSKTISRLSCTCSMKPGPGRESQITEQCHRGPTPSPPTPTKATSNVPTSLPPTLPPTEAPPTRAPPARAPNRPSPPSAPAAAPPRPPGPPPGPPGPPPGPPGPPPGPPGIPPGPPGPPGPPPGPPAPPPGPINGGYTDWSEWTGYGGRDCRGLGADSETRTCNTQPCPVDGGFTNWSQFTQCTMTCGGGSQLRSRNCSNPSPQFGGKSCDHLGADQESRKCNTFFCPVNGEYSEWSEWEGCSGTCGGGKQFRSRTCTDPLAQYGGMNCDSKGPPREERICNTNLCPVDGGYSPFGNWSVCSATCGGGNMTRTRSCSNPVPAMGGKDCSQFGLPVEVMKCNEQQCPIDGGFTPFGAWSDCSATCGGGVQSRMRTCTNPTPQFMGNDCQGVLVETKMCNVQLCPVPGGFTSWSIWGKCSTSCGTGIEQRTRSCTNPKPQHGGMGCELLGPSLEMKNCTLKECPVNGEYSDWTYWTPCSVTCGGGIRTRYRNCTSPSPAFGGKDCADLGVETETLPCSPDRCPVSGGYSEWSDWTNCTAECGGGEQVRSRACTNPVPEFGGNDCTLIGESLEKRECNKVPCPVPGGYTMWSNWTECSSTCNEGLQYRERQCTNPTPQNGGKDCLTVGPATDQRSCFIAKCPDQQCPVDGGYSAWSEWMDCSLTCGGGLSTRRRSCTFPEPQFGGKDCLSAIGPDTESKACKTDKCPVPVRSCLEYKRRCHANVDGVYTILSEDGAETKAYCDMTKDGGGWTLLVTSRSRGGWDGNTVLLRNEEEPSITNDYSILKYADGVKKISTGGFEFRLESSERGSNGGIWKAPQGYSFTKKDNSQVKVLDVAKFGSWKYGKESLSQRMPWLSSGSSLLTTSEGKKGEEFGSIISKDTPSWIKETDPSPSVVWYWMRESPGPLYEQDRSKKDKMCPNP</sequence>
<dbReference type="PANTHER" id="PTHR22906:SF54">
    <property type="entry name" value="IG-LIKE DOMAIN-CONTAINING PROTEIN"/>
    <property type="match status" value="1"/>
</dbReference>
<dbReference type="Gene3D" id="3.90.215.10">
    <property type="entry name" value="Gamma Fibrinogen, chain A, domain 1"/>
    <property type="match status" value="1"/>
</dbReference>
<dbReference type="SUPFAM" id="SSF49899">
    <property type="entry name" value="Concanavalin A-like lectins/glucanases"/>
    <property type="match status" value="1"/>
</dbReference>
<evidence type="ECO:0000256" key="3">
    <source>
        <dbReference type="ARBA" id="ARBA00022737"/>
    </source>
</evidence>
<dbReference type="InterPro" id="IPR013320">
    <property type="entry name" value="ConA-like_dom_sf"/>
</dbReference>
<dbReference type="Gene3D" id="2.20.100.10">
    <property type="entry name" value="Thrombospondin type-1 (TSP1) repeat"/>
    <property type="match status" value="9"/>
</dbReference>
<dbReference type="EMBL" id="CACRXK020014391">
    <property type="protein sequence ID" value="CAB4026763.1"/>
    <property type="molecule type" value="Genomic_DNA"/>
</dbReference>
<dbReference type="PRINTS" id="PR01217">
    <property type="entry name" value="PRICHEXTENSN"/>
</dbReference>
<comment type="subcellular location">
    <subcellularLocation>
        <location evidence="1">Membrane</location>
        <topology evidence="1">Single-pass membrane protein</topology>
    </subcellularLocation>
</comment>
<organism evidence="8 9">
    <name type="scientific">Paramuricea clavata</name>
    <name type="common">Red gorgonian</name>
    <name type="synonym">Violescent sea-whip</name>
    <dbReference type="NCBI Taxonomy" id="317549"/>
    <lineage>
        <taxon>Eukaryota</taxon>
        <taxon>Metazoa</taxon>
        <taxon>Cnidaria</taxon>
        <taxon>Anthozoa</taxon>
        <taxon>Octocorallia</taxon>
        <taxon>Malacalcyonacea</taxon>
        <taxon>Plexauridae</taxon>
        <taxon>Paramuricea</taxon>
    </lineage>
</organism>
<dbReference type="SUPFAM" id="SSF82895">
    <property type="entry name" value="TSP-1 type 1 repeat"/>
    <property type="match status" value="9"/>
</dbReference>
<evidence type="ECO:0000256" key="5">
    <source>
        <dbReference type="ARBA" id="ARBA00023136"/>
    </source>
</evidence>
<dbReference type="GO" id="GO:0016020">
    <property type="term" value="C:membrane"/>
    <property type="evidence" value="ECO:0007669"/>
    <property type="project" value="UniProtKB-SubCell"/>
</dbReference>
<dbReference type="InterPro" id="IPR036056">
    <property type="entry name" value="Fibrinogen-like_C"/>
</dbReference>
<evidence type="ECO:0000256" key="7">
    <source>
        <dbReference type="SAM" id="MobiDB-lite"/>
    </source>
</evidence>
<evidence type="ECO:0000313" key="9">
    <source>
        <dbReference type="Proteomes" id="UP001152795"/>
    </source>
</evidence>
<comment type="caution">
    <text evidence="8">The sequence shown here is derived from an EMBL/GenBank/DDBJ whole genome shotgun (WGS) entry which is preliminary data.</text>
</comment>
<evidence type="ECO:0000256" key="2">
    <source>
        <dbReference type="ARBA" id="ARBA00022692"/>
    </source>
</evidence>
<accession>A0A6S7KEX4</accession>
<dbReference type="InterPro" id="IPR002181">
    <property type="entry name" value="Fibrinogen_a/b/g_C_dom"/>
</dbReference>
<feature type="region of interest" description="Disordered" evidence="7">
    <location>
        <begin position="322"/>
        <end position="447"/>
    </location>
</feature>
<dbReference type="Proteomes" id="UP001152795">
    <property type="component" value="Unassembled WGS sequence"/>
</dbReference>
<dbReference type="PROSITE" id="PS50092">
    <property type="entry name" value="TSP1"/>
    <property type="match status" value="9"/>
</dbReference>
<dbReference type="PROSITE" id="PS51406">
    <property type="entry name" value="FIBRINOGEN_C_2"/>
    <property type="match status" value="1"/>
</dbReference>
<dbReference type="FunFam" id="2.20.100.10:FF:000001">
    <property type="entry name" value="semaphorin-5A isoform X1"/>
    <property type="match status" value="7"/>
</dbReference>
<dbReference type="AlphaFoldDB" id="A0A6S7KEX4"/>
<keyword evidence="6" id="KW-1015">Disulfide bond</keyword>
<keyword evidence="3" id="KW-0677">Repeat</keyword>
<keyword evidence="5" id="KW-0472">Membrane</keyword>
<dbReference type="SMART" id="SM00209">
    <property type="entry name" value="TSP1"/>
    <property type="match status" value="9"/>
</dbReference>
<dbReference type="InterPro" id="IPR014716">
    <property type="entry name" value="Fibrinogen_a/b/g_C_1"/>
</dbReference>
<keyword evidence="9" id="KW-1185">Reference proteome</keyword>
<feature type="non-terminal residue" evidence="8">
    <location>
        <position position="1"/>
    </location>
</feature>
<evidence type="ECO:0000256" key="1">
    <source>
        <dbReference type="ARBA" id="ARBA00004167"/>
    </source>
</evidence>
<proteinExistence type="predicted"/>
<dbReference type="Pfam" id="PF13385">
    <property type="entry name" value="Laminin_G_3"/>
    <property type="match status" value="1"/>
</dbReference>
<keyword evidence="2" id="KW-0812">Transmembrane</keyword>
<dbReference type="Pfam" id="PF00090">
    <property type="entry name" value="TSP_1"/>
    <property type="match status" value="9"/>
</dbReference>
<dbReference type="NCBIfam" id="NF040941">
    <property type="entry name" value="GGGWT_bact"/>
    <property type="match status" value="1"/>
</dbReference>
<dbReference type="InterPro" id="IPR052065">
    <property type="entry name" value="Compl_asym_regulator"/>
</dbReference>
<dbReference type="Gene3D" id="2.60.120.200">
    <property type="match status" value="1"/>
</dbReference>
<reference evidence="8" key="1">
    <citation type="submission" date="2020-04" db="EMBL/GenBank/DDBJ databases">
        <authorList>
            <person name="Alioto T."/>
            <person name="Alioto T."/>
            <person name="Gomez Garrido J."/>
        </authorList>
    </citation>
    <scope>NUCLEOTIDE SEQUENCE</scope>
    <source>
        <strain evidence="8">A484AB</strain>
    </source>
</reference>
<dbReference type="SUPFAM" id="SSF56496">
    <property type="entry name" value="Fibrinogen C-terminal domain-like"/>
    <property type="match status" value="1"/>
</dbReference>
<keyword evidence="4" id="KW-1133">Transmembrane helix</keyword>
<evidence type="ECO:0000256" key="4">
    <source>
        <dbReference type="ARBA" id="ARBA00022989"/>
    </source>
</evidence>
<dbReference type="PANTHER" id="PTHR22906">
    <property type="entry name" value="PROPERDIN"/>
    <property type="match status" value="1"/>
</dbReference>